<gene>
    <name evidence="3" type="ORF">HMPREF3213_01096</name>
</gene>
<protein>
    <submittedName>
        <fullName evidence="3">Methyltransferase domain protein</fullName>
    </submittedName>
</protein>
<evidence type="ECO:0000256" key="2">
    <source>
        <dbReference type="ARBA" id="ARBA00022679"/>
    </source>
</evidence>
<dbReference type="GO" id="GO:0008168">
    <property type="term" value="F:methyltransferase activity"/>
    <property type="evidence" value="ECO:0007669"/>
    <property type="project" value="UniProtKB-KW"/>
</dbReference>
<dbReference type="PANTHER" id="PTHR43861">
    <property type="entry name" value="TRANS-ACONITATE 2-METHYLTRANSFERASE-RELATED"/>
    <property type="match status" value="1"/>
</dbReference>
<dbReference type="Gene3D" id="3.40.50.150">
    <property type="entry name" value="Vaccinia Virus protein VP39"/>
    <property type="match status" value="1"/>
</dbReference>
<dbReference type="RefSeq" id="WP_014097956.1">
    <property type="nucleotide sequence ID" value="NZ_CP010525.1"/>
</dbReference>
<comment type="caution">
    <text evidence="3">The sequence shown here is derived from an EMBL/GenBank/DDBJ whole genome shotgun (WGS) entry which is preliminary data.</text>
</comment>
<dbReference type="Gene3D" id="2.20.25.110">
    <property type="entry name" value="S-adenosyl-L-methionine-dependent methyltransferases"/>
    <property type="match status" value="1"/>
</dbReference>
<proteinExistence type="predicted"/>
<evidence type="ECO:0000256" key="1">
    <source>
        <dbReference type="ARBA" id="ARBA00022603"/>
    </source>
</evidence>
<evidence type="ECO:0000313" key="3">
    <source>
        <dbReference type="EMBL" id="KWZ84037.1"/>
    </source>
</evidence>
<dbReference type="InterPro" id="IPR041698">
    <property type="entry name" value="Methyltransf_25"/>
</dbReference>
<keyword evidence="1 3" id="KW-0489">Methyltransferase</keyword>
<name>A0A133KX38_HEYCO</name>
<dbReference type="GO" id="GO:0032259">
    <property type="term" value="P:methylation"/>
    <property type="evidence" value="ECO:0007669"/>
    <property type="project" value="UniProtKB-KW"/>
</dbReference>
<sequence length="248" mass="28528">MSYENFAYVYDALMEDAPYPQWLQWVKQQRERHGVKGRRMLDLACGTGELSLLLAREGFEVTGVDLSEDMLTVASGKALAEGAHLTFLQQDMRALCGLHDFDMVTIFCDSLNYLETETEVKETFRHVHAALKAGGMFLFDVHSVYKTDVLFPHHTFADNGDEVSYIWNCFPGERPHAVEHDLSFFVYDEKSGLYERFDELHKQRTFPVADYENWLTESGFHVMPPAADFTEEAPGPKSERIFFTCIKR</sequence>
<dbReference type="Proteomes" id="UP000070376">
    <property type="component" value="Unassembled WGS sequence"/>
</dbReference>
<dbReference type="PATRIC" id="fig|1398.19.peg.3272"/>
<organism evidence="3 4">
    <name type="scientific">Heyndrickxia coagulans</name>
    <name type="common">Weizmannia coagulans</name>
    <dbReference type="NCBI Taxonomy" id="1398"/>
    <lineage>
        <taxon>Bacteria</taxon>
        <taxon>Bacillati</taxon>
        <taxon>Bacillota</taxon>
        <taxon>Bacilli</taxon>
        <taxon>Bacillales</taxon>
        <taxon>Bacillaceae</taxon>
        <taxon>Heyndrickxia</taxon>
    </lineage>
</organism>
<dbReference type="GeneID" id="93259462"/>
<evidence type="ECO:0000313" key="4">
    <source>
        <dbReference type="Proteomes" id="UP000070376"/>
    </source>
</evidence>
<dbReference type="AlphaFoldDB" id="A0A133KX38"/>
<reference evidence="4" key="1">
    <citation type="submission" date="2016-01" db="EMBL/GenBank/DDBJ databases">
        <authorList>
            <person name="Mitreva M."/>
            <person name="Pepin K.H."/>
            <person name="Mihindukulasuriya K.A."/>
            <person name="Fulton R."/>
            <person name="Fronick C."/>
            <person name="O'Laughlin M."/>
            <person name="Miner T."/>
            <person name="Herter B."/>
            <person name="Rosa B.A."/>
            <person name="Cordes M."/>
            <person name="Tomlinson C."/>
            <person name="Wollam A."/>
            <person name="Palsikar V.B."/>
            <person name="Mardis E.R."/>
            <person name="Wilson R.K."/>
        </authorList>
    </citation>
    <scope>NUCLEOTIDE SEQUENCE [LARGE SCALE GENOMIC DNA]</scope>
    <source>
        <strain evidence="4">GED7749B</strain>
    </source>
</reference>
<dbReference type="InterPro" id="IPR029063">
    <property type="entry name" value="SAM-dependent_MTases_sf"/>
</dbReference>
<dbReference type="CDD" id="cd02440">
    <property type="entry name" value="AdoMet_MTases"/>
    <property type="match status" value="1"/>
</dbReference>
<dbReference type="SUPFAM" id="SSF53335">
    <property type="entry name" value="S-adenosyl-L-methionine-dependent methyltransferases"/>
    <property type="match status" value="1"/>
</dbReference>
<dbReference type="Pfam" id="PF13649">
    <property type="entry name" value="Methyltransf_25"/>
    <property type="match status" value="1"/>
</dbReference>
<dbReference type="EMBL" id="LRPN01000033">
    <property type="protein sequence ID" value="KWZ84037.1"/>
    <property type="molecule type" value="Genomic_DNA"/>
</dbReference>
<keyword evidence="2 3" id="KW-0808">Transferase</keyword>
<dbReference type="PANTHER" id="PTHR43861:SF1">
    <property type="entry name" value="TRANS-ACONITATE 2-METHYLTRANSFERASE"/>
    <property type="match status" value="1"/>
</dbReference>
<accession>A0A133KX38</accession>